<evidence type="ECO:0000313" key="2">
    <source>
        <dbReference type="Proteomes" id="UP000822862"/>
    </source>
</evidence>
<protein>
    <submittedName>
        <fullName evidence="1">Uncharacterized protein</fullName>
    </submittedName>
</protein>
<evidence type="ECO:0000313" key="1">
    <source>
        <dbReference type="EMBL" id="QZA58667.1"/>
    </source>
</evidence>
<proteinExistence type="predicted"/>
<accession>A0ABX8Z281</accession>
<organism evidence="1 2">
    <name type="scientific">Candidatus Rhabdochlamydia porcellionis</name>
    <dbReference type="NCBI Taxonomy" id="225148"/>
    <lineage>
        <taxon>Bacteria</taxon>
        <taxon>Pseudomonadati</taxon>
        <taxon>Chlamydiota</taxon>
        <taxon>Chlamydiia</taxon>
        <taxon>Parachlamydiales</taxon>
        <taxon>Candidatus Rhabdochlamydiaceae</taxon>
        <taxon>Candidatus Rhabdochlamydia</taxon>
    </lineage>
</organism>
<name>A0ABX8Z281_9BACT</name>
<dbReference type="RefSeq" id="WP_194845739.1">
    <property type="nucleotide sequence ID" value="NZ_CP075585.1"/>
</dbReference>
<gene>
    <name evidence="1" type="ORF">RHAB15C_0000545</name>
</gene>
<keyword evidence="2" id="KW-1185">Reference proteome</keyword>
<reference evidence="1 2" key="1">
    <citation type="submission" date="2021-05" db="EMBL/GenBank/DDBJ databases">
        <title>Ecology and evolution of chlamydial symbionts of arthropods.</title>
        <authorList>
            <person name="Halter T."/>
            <person name="Sixt B.S."/>
            <person name="Toenshoff E.R."/>
            <person name="Koestlbacher S."/>
            <person name="Schulz F."/>
            <person name="Kostanjsek R."/>
            <person name="Collingro A."/>
            <person name="Hendrickx F."/>
            <person name="Horn M."/>
        </authorList>
    </citation>
    <scope>NUCLEOTIDE SEQUENCE [LARGE SCALE GENOMIC DNA]</scope>
    <source>
        <strain evidence="1 2">15C</strain>
    </source>
</reference>
<dbReference type="Proteomes" id="UP000822862">
    <property type="component" value="Chromosome"/>
</dbReference>
<dbReference type="EMBL" id="CP075585">
    <property type="protein sequence ID" value="QZA58667.1"/>
    <property type="molecule type" value="Genomic_DNA"/>
</dbReference>
<sequence>MDYSNIGLAYIDCFSRVENFITEKTKEKIKEAESLEKVLKSSMKLISLFSNPSSQKQIDFLEDEKIRDYFNQLFIYNPSLIAQMHPNAGYSEQQCKDIANTLKEDNPDAIPSALYLFDAKNFPHIVDILNNEKELIPNKISQKTSEVSHKADNMTDFSRMATKALEKEDRFKACMIRNQRG</sequence>